<evidence type="ECO:0000256" key="6">
    <source>
        <dbReference type="SAM" id="Phobius"/>
    </source>
</evidence>
<feature type="domain" description="MacB-like periplasmic core" evidence="8">
    <location>
        <begin position="20"/>
        <end position="241"/>
    </location>
</feature>
<feature type="transmembrane region" description="Helical" evidence="6">
    <location>
        <begin position="423"/>
        <end position="443"/>
    </location>
</feature>
<feature type="domain" description="MacB-like periplasmic core" evidence="8">
    <location>
        <begin position="431"/>
        <end position="632"/>
    </location>
</feature>
<accession>A0A0C1LAZ3</accession>
<evidence type="ECO:0000313" key="10">
    <source>
        <dbReference type="Proteomes" id="UP000031408"/>
    </source>
</evidence>
<dbReference type="InterPro" id="IPR025857">
    <property type="entry name" value="MacB_PCD"/>
</dbReference>
<keyword evidence="4 6" id="KW-1133">Transmembrane helix</keyword>
<feature type="transmembrane region" description="Helical" evidence="6">
    <location>
        <begin position="749"/>
        <end position="770"/>
    </location>
</feature>
<dbReference type="InterPro" id="IPR050250">
    <property type="entry name" value="Macrolide_Exporter_MacB"/>
</dbReference>
<dbReference type="RefSeq" id="WP_039143905.1">
    <property type="nucleotide sequence ID" value="NZ_JSVC01000032.1"/>
</dbReference>
<comment type="subcellular location">
    <subcellularLocation>
        <location evidence="1">Cell membrane</location>
        <topology evidence="1">Multi-pass membrane protein</topology>
    </subcellularLocation>
</comment>
<gene>
    <name evidence="9" type="ORF">OI18_21505</name>
</gene>
<dbReference type="GO" id="GO:0005886">
    <property type="term" value="C:plasma membrane"/>
    <property type="evidence" value="ECO:0007669"/>
    <property type="project" value="UniProtKB-SubCell"/>
</dbReference>
<keyword evidence="2" id="KW-1003">Cell membrane</keyword>
<dbReference type="Pfam" id="PF02687">
    <property type="entry name" value="FtsX"/>
    <property type="match status" value="2"/>
</dbReference>
<dbReference type="Pfam" id="PF12704">
    <property type="entry name" value="MacB_PCD"/>
    <property type="match status" value="2"/>
</dbReference>
<feature type="transmembrane region" description="Helical" evidence="6">
    <location>
        <begin position="21"/>
        <end position="41"/>
    </location>
</feature>
<dbReference type="OrthoDB" id="5933722at2"/>
<evidence type="ECO:0000259" key="8">
    <source>
        <dbReference type="Pfam" id="PF12704"/>
    </source>
</evidence>
<feature type="transmembrane region" description="Helical" evidence="6">
    <location>
        <begin position="332"/>
        <end position="353"/>
    </location>
</feature>
<evidence type="ECO:0000256" key="2">
    <source>
        <dbReference type="ARBA" id="ARBA00022475"/>
    </source>
</evidence>
<feature type="transmembrane region" description="Helical" evidence="6">
    <location>
        <begin position="373"/>
        <end position="398"/>
    </location>
</feature>
<evidence type="ECO:0000256" key="4">
    <source>
        <dbReference type="ARBA" id="ARBA00022989"/>
    </source>
</evidence>
<keyword evidence="10" id="KW-1185">Reference proteome</keyword>
<comment type="caution">
    <text evidence="9">The sequence shown here is derived from an EMBL/GenBank/DDBJ whole genome shotgun (WGS) entry which is preliminary data.</text>
</comment>
<organism evidence="9 10">
    <name type="scientific">Flavihumibacter solisilvae</name>
    <dbReference type="NCBI Taxonomy" id="1349421"/>
    <lineage>
        <taxon>Bacteria</taxon>
        <taxon>Pseudomonadati</taxon>
        <taxon>Bacteroidota</taxon>
        <taxon>Chitinophagia</taxon>
        <taxon>Chitinophagales</taxon>
        <taxon>Chitinophagaceae</taxon>
        <taxon>Flavihumibacter</taxon>
    </lineage>
</organism>
<feature type="transmembrane region" description="Helical" evidence="6">
    <location>
        <begin position="281"/>
        <end position="303"/>
    </location>
</feature>
<evidence type="ECO:0000256" key="3">
    <source>
        <dbReference type="ARBA" id="ARBA00022692"/>
    </source>
</evidence>
<feature type="transmembrane region" description="Helical" evidence="6">
    <location>
        <begin position="666"/>
        <end position="690"/>
    </location>
</feature>
<sequence>MFSNYFKTAIRNLWKNKGYSFINIFGLSVGMAVAMLIGLWVQYELSFDKFHTHRKNIAIVMKKTNFNNVKRVQTGVMLPLYDELKSKYPDVKYITRLDWGGGHSLVVGNKRLQMEGHFADPDFLRMFSFPLVKGNADKALNEPYSIVLSERLATALFGNEDPMGKMIKIDNAHNVIVTGVARNVPSNSTLSFDLLMPYELNVATSDFVRNAKTQWQNNFLQTIVELKDGVTTSTFSKRIENIVREKVDDKKEATLFVHPMENWHLYDDFKEWVNTGGAIEYVRLFAIVGILVLLIACINFMNLSTARSEKRAKEVGIRKAVGSQRKQLISQFLGESLVTTFIAFMISLFLVKVSLPLLKDIGFRDISFEFDNYALLGTALAGCIVTGLLAGCYPAFYLSGFNPVKVLKGTFQPGKSANLPRKILVVTQFSFSIALIIGTVVIFQQIQHAKDRPLGYDPNNLIGFNISADLEKNYDALKRELQGTGYVEAVSKSSSPMTGVYNSWDNFTWEGMDRESKPLFSTIMVDYDYEKTSGIKLKDGRFFSRDFSTDSNSVIINESAAKLMGFKKPLGSTVKYDQENLTVIGVSEDMLMENPYKPVMPAIMLLRPYFIGQGFVRFKKDVDIRKALASIQPVFERHNPAYPFDYQFTDEAFARKFRNENQVGRLAGIFAVLAIFISCLGLFGLASFMAERRTKEIGIRKVVGASVPQLWILLSRDFVLLVVISCLIASPIAWLFMDNWLQKYDYHINISPLVFIAAAVLAITITLATISFQAIKAAVANPVKSLRSE</sequence>
<dbReference type="InterPro" id="IPR003838">
    <property type="entry name" value="ABC3_permease_C"/>
</dbReference>
<name>A0A0C1LAZ3_9BACT</name>
<evidence type="ECO:0000313" key="9">
    <source>
        <dbReference type="EMBL" id="KIC92698.1"/>
    </source>
</evidence>
<dbReference type="Proteomes" id="UP000031408">
    <property type="component" value="Unassembled WGS sequence"/>
</dbReference>
<reference evidence="9 10" key="1">
    <citation type="submission" date="2014-11" db="EMBL/GenBank/DDBJ databases">
        <title>Genome sequence of Flavihumibacter solisilvae 3-3.</title>
        <authorList>
            <person name="Zhou G."/>
            <person name="Li M."/>
            <person name="Wang G."/>
        </authorList>
    </citation>
    <scope>NUCLEOTIDE SEQUENCE [LARGE SCALE GENOMIC DNA]</scope>
    <source>
        <strain evidence="9 10">3-3</strain>
    </source>
</reference>
<evidence type="ECO:0008006" key="11">
    <source>
        <dbReference type="Google" id="ProtNLM"/>
    </source>
</evidence>
<dbReference type="GO" id="GO:0022857">
    <property type="term" value="F:transmembrane transporter activity"/>
    <property type="evidence" value="ECO:0007669"/>
    <property type="project" value="TreeGrafter"/>
</dbReference>
<evidence type="ECO:0000259" key="7">
    <source>
        <dbReference type="Pfam" id="PF02687"/>
    </source>
</evidence>
<evidence type="ECO:0000256" key="1">
    <source>
        <dbReference type="ARBA" id="ARBA00004651"/>
    </source>
</evidence>
<dbReference type="PANTHER" id="PTHR30572:SF18">
    <property type="entry name" value="ABC-TYPE MACROLIDE FAMILY EXPORT SYSTEM PERMEASE COMPONENT 2"/>
    <property type="match status" value="1"/>
</dbReference>
<protein>
    <recommendedName>
        <fullName evidence="11">ABC transporter permease</fullName>
    </recommendedName>
</protein>
<feature type="transmembrane region" description="Helical" evidence="6">
    <location>
        <begin position="718"/>
        <end position="737"/>
    </location>
</feature>
<feature type="domain" description="ABC3 transporter permease C-terminal" evidence="7">
    <location>
        <begin position="287"/>
        <end position="403"/>
    </location>
</feature>
<feature type="domain" description="ABC3 transporter permease C-terminal" evidence="7">
    <location>
        <begin position="669"/>
        <end position="780"/>
    </location>
</feature>
<dbReference type="STRING" id="1349421.OI18_21505"/>
<dbReference type="EMBL" id="JSVC01000032">
    <property type="protein sequence ID" value="KIC92698.1"/>
    <property type="molecule type" value="Genomic_DNA"/>
</dbReference>
<keyword evidence="3 6" id="KW-0812">Transmembrane</keyword>
<evidence type="ECO:0000256" key="5">
    <source>
        <dbReference type="ARBA" id="ARBA00023136"/>
    </source>
</evidence>
<keyword evidence="5 6" id="KW-0472">Membrane</keyword>
<dbReference type="PANTHER" id="PTHR30572">
    <property type="entry name" value="MEMBRANE COMPONENT OF TRANSPORTER-RELATED"/>
    <property type="match status" value="1"/>
</dbReference>
<proteinExistence type="predicted"/>
<dbReference type="AlphaFoldDB" id="A0A0C1LAZ3"/>